<keyword evidence="4 7" id="KW-1133">Transmembrane helix</keyword>
<keyword evidence="10" id="KW-1185">Reference proteome</keyword>
<feature type="compositionally biased region" description="Polar residues" evidence="8">
    <location>
        <begin position="309"/>
        <end position="327"/>
    </location>
</feature>
<dbReference type="InterPro" id="IPR015958">
    <property type="entry name" value="Trk1_fungi"/>
</dbReference>
<dbReference type="Pfam" id="PF02386">
    <property type="entry name" value="TrkH"/>
    <property type="match status" value="1"/>
</dbReference>
<evidence type="ECO:0000313" key="10">
    <source>
        <dbReference type="Proteomes" id="UP000799757"/>
    </source>
</evidence>
<protein>
    <recommendedName>
        <fullName evidence="7">Potassium transport protein</fullName>
    </recommendedName>
</protein>
<feature type="transmembrane region" description="Helical" evidence="7">
    <location>
        <begin position="33"/>
        <end position="51"/>
    </location>
</feature>
<keyword evidence="5 7" id="KW-0406">Ion transport</keyword>
<evidence type="ECO:0000313" key="9">
    <source>
        <dbReference type="EMBL" id="KAF2798976.1"/>
    </source>
</evidence>
<sequence>MALLAGVPAGPLRRVSRIARRHSPSLNFITLHYVYFLATSLIASAIFWGASTPPRSVTYTDSLFLTVSAMTLAGLNTVNLSTLNTFQQSMLFVLIIIGSAIFVSGFVVHVRKRAFEKRFDHIADIRRRRAEHSRSGRRRSFSIARRMSRSLSRADVRALPAEQGQNTEEPVGRTSTSTETVHDDIVAYSSSSEKRQKDDYGDASGVSTRVDVEDANDPVAPTEPASKPDQSPGTTNTLSLSPSPPNPSNSITYRSETGHVIQVNPGSSSQNGPPAHITFRPDTYYHVEPGSSKETKHSHHRFLSMQGVGAQSNASIKRRPTNMSTGASEAPETVFEPATNRLPFTSHGFVSRNSQFHHLTEEERVALGGYEYKAIQLLAWLVPAYSILFQLLGALGIGAYVANNRASAARENGLNPWWVGSFNAISAFNNSGMSLLDANMVAFQTSIYMLLTMSLLIVAGNTCYPIFLRLIVWTLLKMHPENERWEDSRKTLHFLLDHPRRCYTNMFPSRHTWWLLFSVVCLNGIDWAAFEILNLGNTAITSLPAGIEVLDGLFQAFAVRSGGFYVVPIPSVRISLQVLYVIMMYISVYPVVITMRNSNVYEERSLGIYADDPGYAARTQSGTNFFGKLRRTMTNRPSEQTKSYFVRQQLRAQLAYDMWWIVLPVFFIMIIEGSNYTNNPTVFSVFNVIFETVSAYGCVGISVGLPDQAYSFSGALHTLSKLILCAVMIRGRHRGLPVAIDKAVLLPGEGVDEAEEEDGLIRMERTVSRGRVV</sequence>
<evidence type="ECO:0000256" key="3">
    <source>
        <dbReference type="ARBA" id="ARBA00022692"/>
    </source>
</evidence>
<evidence type="ECO:0000256" key="5">
    <source>
        <dbReference type="ARBA" id="ARBA00023065"/>
    </source>
</evidence>
<keyword evidence="7" id="KW-0630">Potassium</keyword>
<dbReference type="EMBL" id="MU001773">
    <property type="protein sequence ID" value="KAF2798976.1"/>
    <property type="molecule type" value="Genomic_DNA"/>
</dbReference>
<keyword evidence="6 7" id="KW-0472">Membrane</keyword>
<feature type="transmembrane region" description="Helical" evidence="7">
    <location>
        <begin position="417"/>
        <end position="436"/>
    </location>
</feature>
<evidence type="ECO:0000256" key="6">
    <source>
        <dbReference type="ARBA" id="ARBA00023136"/>
    </source>
</evidence>
<feature type="compositionally biased region" description="Polar residues" evidence="8">
    <location>
        <begin position="163"/>
        <end position="179"/>
    </location>
</feature>
<feature type="transmembrane region" description="Helical" evidence="7">
    <location>
        <begin position="654"/>
        <end position="671"/>
    </location>
</feature>
<name>A0A6A6XQZ3_9PLEO</name>
<dbReference type="GO" id="GO:1990573">
    <property type="term" value="P:potassium ion import across plasma membrane"/>
    <property type="evidence" value="ECO:0007669"/>
    <property type="project" value="TreeGrafter"/>
</dbReference>
<keyword evidence="7" id="KW-0633">Potassium transport</keyword>
<dbReference type="GO" id="GO:0030007">
    <property type="term" value="P:intracellular potassium ion homeostasis"/>
    <property type="evidence" value="ECO:0007669"/>
    <property type="project" value="UniProtKB-UniRule"/>
</dbReference>
<feature type="transmembrane region" description="Helical" evidence="7">
    <location>
        <begin position="377"/>
        <end position="402"/>
    </location>
</feature>
<dbReference type="InterPro" id="IPR051143">
    <property type="entry name" value="TrkH_K-transport"/>
</dbReference>
<feature type="compositionally biased region" description="Low complexity" evidence="8">
    <location>
        <begin position="231"/>
        <end position="241"/>
    </location>
</feature>
<dbReference type="PANTHER" id="PTHR31064:SF37">
    <property type="entry name" value="TRANSPORTER, PUTATIVE (EUROFUNG)-RELATED"/>
    <property type="match status" value="1"/>
</dbReference>
<comment type="similarity">
    <text evidence="7">Belongs to the TrkH potassium transport family.</text>
</comment>
<comment type="subcellular location">
    <subcellularLocation>
        <location evidence="1">Membrane</location>
        <topology evidence="1">Multi-pass membrane protein</topology>
    </subcellularLocation>
</comment>
<dbReference type="Proteomes" id="UP000799757">
    <property type="component" value="Unassembled WGS sequence"/>
</dbReference>
<dbReference type="GO" id="GO:0140107">
    <property type="term" value="F:high-affinity potassium ion transmembrane transporter activity"/>
    <property type="evidence" value="ECO:0007669"/>
    <property type="project" value="TreeGrafter"/>
</dbReference>
<feature type="region of interest" description="Disordered" evidence="8">
    <location>
        <begin position="152"/>
        <end position="332"/>
    </location>
</feature>
<dbReference type="PIRSF" id="PIRSF002450">
    <property type="entry name" value="K+_transpter_TRK"/>
    <property type="match status" value="1"/>
</dbReference>
<reference evidence="9" key="1">
    <citation type="journal article" date="2020" name="Stud. Mycol.">
        <title>101 Dothideomycetes genomes: a test case for predicting lifestyles and emergence of pathogens.</title>
        <authorList>
            <person name="Haridas S."/>
            <person name="Albert R."/>
            <person name="Binder M."/>
            <person name="Bloem J."/>
            <person name="Labutti K."/>
            <person name="Salamov A."/>
            <person name="Andreopoulos B."/>
            <person name="Baker S."/>
            <person name="Barry K."/>
            <person name="Bills G."/>
            <person name="Bluhm B."/>
            <person name="Cannon C."/>
            <person name="Castanera R."/>
            <person name="Culley D."/>
            <person name="Daum C."/>
            <person name="Ezra D."/>
            <person name="Gonzalez J."/>
            <person name="Henrissat B."/>
            <person name="Kuo A."/>
            <person name="Liang C."/>
            <person name="Lipzen A."/>
            <person name="Lutzoni F."/>
            <person name="Magnuson J."/>
            <person name="Mondo S."/>
            <person name="Nolan M."/>
            <person name="Ohm R."/>
            <person name="Pangilinan J."/>
            <person name="Park H.-J."/>
            <person name="Ramirez L."/>
            <person name="Alfaro M."/>
            <person name="Sun H."/>
            <person name="Tritt A."/>
            <person name="Yoshinaga Y."/>
            <person name="Zwiers L.-H."/>
            <person name="Turgeon B."/>
            <person name="Goodwin S."/>
            <person name="Spatafora J."/>
            <person name="Crous P."/>
            <person name="Grigoriev I."/>
        </authorList>
    </citation>
    <scope>NUCLEOTIDE SEQUENCE</scope>
    <source>
        <strain evidence="9">CBS 109.77</strain>
    </source>
</reference>
<dbReference type="OrthoDB" id="9999863at2759"/>
<feature type="transmembrane region" description="Helical" evidence="7">
    <location>
        <begin position="63"/>
        <end position="83"/>
    </location>
</feature>
<feature type="transmembrane region" description="Helical" evidence="7">
    <location>
        <begin position="89"/>
        <end position="108"/>
    </location>
</feature>
<dbReference type="PANTHER" id="PTHR31064">
    <property type="entry name" value="POTASSIUM TRANSPORT PROTEIN DDB_G0292412-RELATED"/>
    <property type="match status" value="1"/>
</dbReference>
<organism evidence="9 10">
    <name type="scientific">Melanomma pulvis-pyrius CBS 109.77</name>
    <dbReference type="NCBI Taxonomy" id="1314802"/>
    <lineage>
        <taxon>Eukaryota</taxon>
        <taxon>Fungi</taxon>
        <taxon>Dikarya</taxon>
        <taxon>Ascomycota</taxon>
        <taxon>Pezizomycotina</taxon>
        <taxon>Dothideomycetes</taxon>
        <taxon>Pleosporomycetidae</taxon>
        <taxon>Pleosporales</taxon>
        <taxon>Melanommataceae</taxon>
        <taxon>Melanomma</taxon>
    </lineage>
</organism>
<dbReference type="AlphaFoldDB" id="A0A6A6XQZ3"/>
<keyword evidence="3 7" id="KW-0812">Transmembrane</keyword>
<feature type="transmembrane region" description="Helical" evidence="7">
    <location>
        <begin position="513"/>
        <end position="533"/>
    </location>
</feature>
<accession>A0A6A6XQZ3</accession>
<feature type="transmembrane region" description="Helical" evidence="7">
    <location>
        <begin position="448"/>
        <end position="476"/>
    </location>
</feature>
<keyword evidence="2 7" id="KW-0813">Transport</keyword>
<evidence type="ECO:0000256" key="1">
    <source>
        <dbReference type="ARBA" id="ARBA00004141"/>
    </source>
</evidence>
<dbReference type="GO" id="GO:0005886">
    <property type="term" value="C:plasma membrane"/>
    <property type="evidence" value="ECO:0007669"/>
    <property type="project" value="InterPro"/>
</dbReference>
<evidence type="ECO:0000256" key="2">
    <source>
        <dbReference type="ARBA" id="ARBA00022448"/>
    </source>
</evidence>
<evidence type="ECO:0000256" key="4">
    <source>
        <dbReference type="ARBA" id="ARBA00022989"/>
    </source>
</evidence>
<feature type="transmembrane region" description="Helical" evidence="7">
    <location>
        <begin position="574"/>
        <end position="595"/>
    </location>
</feature>
<evidence type="ECO:0000256" key="8">
    <source>
        <dbReference type="SAM" id="MobiDB-lite"/>
    </source>
</evidence>
<dbReference type="InterPro" id="IPR003445">
    <property type="entry name" value="Cat_transpt"/>
</dbReference>
<evidence type="ECO:0000256" key="7">
    <source>
        <dbReference type="PIRNR" id="PIRNR002450"/>
    </source>
</evidence>
<gene>
    <name evidence="9" type="ORF">K505DRAFT_321502</name>
</gene>
<proteinExistence type="inferred from homology"/>